<comment type="caution">
    <text evidence="1">The sequence shown here is derived from an EMBL/GenBank/DDBJ whole genome shotgun (WGS) entry which is preliminary data.</text>
</comment>
<proteinExistence type="predicted"/>
<accession>A0AA94F146</accession>
<dbReference type="RefSeq" id="WP_127822346.1">
    <property type="nucleotide sequence ID" value="NZ_RWGX02000008.1"/>
</dbReference>
<protein>
    <submittedName>
        <fullName evidence="1">Uncharacterized protein</fullName>
    </submittedName>
</protein>
<dbReference type="EMBL" id="RWGX01000005">
    <property type="protein sequence ID" value="RVU87193.1"/>
    <property type="molecule type" value="Genomic_DNA"/>
</dbReference>
<reference evidence="1" key="1">
    <citation type="submission" date="2018-12" db="EMBL/GenBank/DDBJ databases">
        <title>Draft genome sequence of Flaovobacterium columnare BGFS27 isolated from channel catfish in Alabama.</title>
        <authorList>
            <person name="Cai W."/>
            <person name="Arias C."/>
        </authorList>
    </citation>
    <scope>NUCLEOTIDE SEQUENCE [LARGE SCALE GENOMIC DNA]</scope>
    <source>
        <strain evidence="1">BGFS27</strain>
    </source>
</reference>
<organism evidence="1">
    <name type="scientific">Flavobacterium columnare</name>
    <dbReference type="NCBI Taxonomy" id="996"/>
    <lineage>
        <taxon>Bacteria</taxon>
        <taxon>Pseudomonadati</taxon>
        <taxon>Bacteroidota</taxon>
        <taxon>Flavobacteriia</taxon>
        <taxon>Flavobacteriales</taxon>
        <taxon>Flavobacteriaceae</taxon>
        <taxon>Flavobacterium</taxon>
    </lineage>
</organism>
<name>A0AA94F146_9FLAO</name>
<sequence>MAYKDGIVNSEKFSNTNPKILWILKEVNHDGDIEDWDMTSILQNLKTDYGIELGFEKTFAQIVHLSYGIINKKTWNEVPYHYNDPSIIDILNHIAYINVKKTSGGSTIHFSSLEKAYKENKEQLFSHINEINPDIIIYGGTYYLFETDNKEMLINKTIKHISAYHPSQRIITHELYYNQIYNQIYQ</sequence>
<dbReference type="AlphaFoldDB" id="A0AA94F146"/>
<gene>
    <name evidence="1" type="ORF">EJB19_12705</name>
</gene>
<evidence type="ECO:0000313" key="1">
    <source>
        <dbReference type="EMBL" id="RVU87193.1"/>
    </source>
</evidence>